<feature type="domain" description="Endonuclease GajA/Old nuclease/RecF-like AAA" evidence="1">
    <location>
        <begin position="151"/>
        <end position="288"/>
    </location>
</feature>
<keyword evidence="3" id="KW-1185">Reference proteome</keyword>
<dbReference type="InterPro" id="IPR051396">
    <property type="entry name" value="Bact_Antivir_Def_Nuclease"/>
</dbReference>
<proteinExistence type="predicted"/>
<dbReference type="SUPFAM" id="SSF52540">
    <property type="entry name" value="P-loop containing nucleoside triphosphate hydrolases"/>
    <property type="match status" value="1"/>
</dbReference>
<evidence type="ECO:0000259" key="1">
    <source>
        <dbReference type="Pfam" id="PF13175"/>
    </source>
</evidence>
<dbReference type="InterPro" id="IPR041685">
    <property type="entry name" value="AAA_GajA/Old/RecF-like"/>
</dbReference>
<name>A0ABT1S4W9_9FIRM</name>
<reference evidence="2 3" key="1">
    <citation type="submission" date="2022-06" db="EMBL/GenBank/DDBJ databases">
        <title>Isolation of gut microbiota from human fecal samples.</title>
        <authorList>
            <person name="Pamer E.G."/>
            <person name="Barat B."/>
            <person name="Waligurski E."/>
            <person name="Medina S."/>
            <person name="Paddock L."/>
            <person name="Mostad J."/>
        </authorList>
    </citation>
    <scope>NUCLEOTIDE SEQUENCE [LARGE SCALE GENOMIC DNA]</scope>
    <source>
        <strain evidence="2 3">DFI.7.95</strain>
    </source>
</reference>
<organism evidence="2 3">
    <name type="scientific">Tissierella carlieri</name>
    <dbReference type="NCBI Taxonomy" id="689904"/>
    <lineage>
        <taxon>Bacteria</taxon>
        <taxon>Bacillati</taxon>
        <taxon>Bacillota</taxon>
        <taxon>Tissierellia</taxon>
        <taxon>Tissierellales</taxon>
        <taxon>Tissierellaceae</taxon>
        <taxon>Tissierella</taxon>
    </lineage>
</organism>
<dbReference type="InterPro" id="IPR027417">
    <property type="entry name" value="P-loop_NTPase"/>
</dbReference>
<dbReference type="Pfam" id="PF13175">
    <property type="entry name" value="AAA_15"/>
    <property type="match status" value="1"/>
</dbReference>
<evidence type="ECO:0000313" key="2">
    <source>
        <dbReference type="EMBL" id="MCQ4921514.1"/>
    </source>
</evidence>
<protein>
    <submittedName>
        <fullName evidence="2">AAA family ATPase</fullName>
    </submittedName>
</protein>
<sequence length="526" mass="61012">MAKKNDFKGIIEKLHIYKFRKIENLEFSLGKKVTAIIGQNGAMKTTILGMLGQPFSMRDKNNPITNSVTIDGYKFESKLSDKFKFSDTKDNPGDHSWRLDFIDKNCTEDGYFEIKSYPRSDTGGIRFWSTKGREKGDGYVQYPIIYLSLKRLSPVGEIKQIKVESDVLSEDESNFYKDHHNKILILQEDIKDTKYLNSTSKKSLGPETELYDAQTISAGQDNIGKILLAVLSFRRLKEQYPDDYKGGILLIDELDATLYPAAQKQLVEDLFKFSSAYNIQIIFTTHSLPVIKTISQDKYRYDSKIIFLRNRGGKVSYENNLTIEQIIAHLEVEPIISKRQDVSKIRMYCEDEEALLFFKALIPRKYQSLLHFVKIKIGGDELQGLVNDRKIPEFTNNLIVLDGDKSSRSKNILILPGEGLPPDKLMYEYLKNLPEENDFWEGYDNTGSYDKQYCFKDYPNLKITDKGTRSDYKKWFIEQSRFWGRSCNKLFNQWKRDNPGEAQEFLESFVKIYNYLALKNNLPPIQ</sequence>
<dbReference type="EMBL" id="JANGAC010000001">
    <property type="protein sequence ID" value="MCQ4921514.1"/>
    <property type="molecule type" value="Genomic_DNA"/>
</dbReference>
<evidence type="ECO:0000313" key="3">
    <source>
        <dbReference type="Proteomes" id="UP001524478"/>
    </source>
</evidence>
<comment type="caution">
    <text evidence="2">The sequence shown here is derived from an EMBL/GenBank/DDBJ whole genome shotgun (WGS) entry which is preliminary data.</text>
</comment>
<dbReference type="PANTHER" id="PTHR43581">
    <property type="entry name" value="ATP/GTP PHOSPHATASE"/>
    <property type="match status" value="1"/>
</dbReference>
<accession>A0ABT1S4W9</accession>
<dbReference type="PANTHER" id="PTHR43581:SF4">
    <property type="entry name" value="ATP_GTP PHOSPHATASE"/>
    <property type="match status" value="1"/>
</dbReference>
<dbReference type="Gene3D" id="3.40.50.300">
    <property type="entry name" value="P-loop containing nucleotide triphosphate hydrolases"/>
    <property type="match status" value="2"/>
</dbReference>
<dbReference type="RefSeq" id="WP_256310034.1">
    <property type="nucleotide sequence ID" value="NZ_JANGAC010000001.1"/>
</dbReference>
<gene>
    <name evidence="2" type="ORF">NE686_00330</name>
</gene>
<dbReference type="Proteomes" id="UP001524478">
    <property type="component" value="Unassembled WGS sequence"/>
</dbReference>